<keyword evidence="3" id="KW-1185">Reference proteome</keyword>
<evidence type="ECO:0000313" key="2">
    <source>
        <dbReference type="EMBL" id="GFR58660.1"/>
    </source>
</evidence>
<evidence type="ECO:0000256" key="1">
    <source>
        <dbReference type="SAM" id="MobiDB-lite"/>
    </source>
</evidence>
<gene>
    <name evidence="2" type="ORF">ElyMa_005366500</name>
</gene>
<name>A0AAV4EDA5_9GAST</name>
<feature type="region of interest" description="Disordered" evidence="1">
    <location>
        <begin position="90"/>
        <end position="123"/>
    </location>
</feature>
<reference evidence="2 3" key="1">
    <citation type="journal article" date="2021" name="Elife">
        <title>Chloroplast acquisition without the gene transfer in kleptoplastic sea slugs, Plakobranchus ocellatus.</title>
        <authorList>
            <person name="Maeda T."/>
            <person name="Takahashi S."/>
            <person name="Yoshida T."/>
            <person name="Shimamura S."/>
            <person name="Takaki Y."/>
            <person name="Nagai Y."/>
            <person name="Toyoda A."/>
            <person name="Suzuki Y."/>
            <person name="Arimoto A."/>
            <person name="Ishii H."/>
            <person name="Satoh N."/>
            <person name="Nishiyama T."/>
            <person name="Hasebe M."/>
            <person name="Maruyama T."/>
            <person name="Minagawa J."/>
            <person name="Obokata J."/>
            <person name="Shigenobu S."/>
        </authorList>
    </citation>
    <scope>NUCLEOTIDE SEQUENCE [LARGE SCALE GENOMIC DNA]</scope>
</reference>
<organism evidence="2 3">
    <name type="scientific">Elysia marginata</name>
    <dbReference type="NCBI Taxonomy" id="1093978"/>
    <lineage>
        <taxon>Eukaryota</taxon>
        <taxon>Metazoa</taxon>
        <taxon>Spiralia</taxon>
        <taxon>Lophotrochozoa</taxon>
        <taxon>Mollusca</taxon>
        <taxon>Gastropoda</taxon>
        <taxon>Heterobranchia</taxon>
        <taxon>Euthyneura</taxon>
        <taxon>Panpulmonata</taxon>
        <taxon>Sacoglossa</taxon>
        <taxon>Placobranchoidea</taxon>
        <taxon>Plakobranchidae</taxon>
        <taxon>Elysia</taxon>
    </lineage>
</organism>
<dbReference type="Proteomes" id="UP000762676">
    <property type="component" value="Unassembled WGS sequence"/>
</dbReference>
<dbReference type="AlphaFoldDB" id="A0AAV4EDA5"/>
<sequence>MHLTYPKLHEKSWVEDKSKERAKGVGLGDRRERHGRNAKKVNLHAIRCPVLYNADAACYFCHPNKCLRVVIPGQVGITCTAAVSQHSLPPPADGSALHQVHSGGGRFSGTCPFSDSQTKRSEN</sequence>
<accession>A0AAV4EDA5</accession>
<proteinExistence type="predicted"/>
<dbReference type="EMBL" id="BMAT01010689">
    <property type="protein sequence ID" value="GFR58660.1"/>
    <property type="molecule type" value="Genomic_DNA"/>
</dbReference>
<comment type="caution">
    <text evidence="2">The sequence shown here is derived from an EMBL/GenBank/DDBJ whole genome shotgun (WGS) entry which is preliminary data.</text>
</comment>
<evidence type="ECO:0000313" key="3">
    <source>
        <dbReference type="Proteomes" id="UP000762676"/>
    </source>
</evidence>
<protein>
    <submittedName>
        <fullName evidence="2">Uncharacterized protein</fullName>
    </submittedName>
</protein>